<evidence type="ECO:0000313" key="3">
    <source>
        <dbReference type="EMBL" id="KAA8493507.1"/>
    </source>
</evidence>
<keyword evidence="4" id="KW-1185">Reference proteome</keyword>
<name>A0A5J4YSV8_PORPP</name>
<feature type="coiled-coil region" evidence="2">
    <location>
        <begin position="55"/>
        <end position="102"/>
    </location>
</feature>
<dbReference type="GO" id="GO:0017148">
    <property type="term" value="P:negative regulation of translation"/>
    <property type="evidence" value="ECO:0007669"/>
    <property type="project" value="TreeGrafter"/>
</dbReference>
<proteinExistence type="inferred from homology"/>
<dbReference type="Gene3D" id="1.25.40.10">
    <property type="entry name" value="Tetratricopeptide repeat domain"/>
    <property type="match status" value="1"/>
</dbReference>
<dbReference type="InterPro" id="IPR039740">
    <property type="entry name" value="CNOT10"/>
</dbReference>
<evidence type="ECO:0000313" key="4">
    <source>
        <dbReference type="Proteomes" id="UP000324585"/>
    </source>
</evidence>
<dbReference type="EMBL" id="VRMN01000006">
    <property type="protein sequence ID" value="KAA8493507.1"/>
    <property type="molecule type" value="Genomic_DNA"/>
</dbReference>
<evidence type="ECO:0000256" key="1">
    <source>
        <dbReference type="ARBA" id="ARBA00010080"/>
    </source>
</evidence>
<reference evidence="4" key="1">
    <citation type="journal article" date="2019" name="Nat. Commun.">
        <title>Expansion of phycobilisome linker gene families in mesophilic red algae.</title>
        <authorList>
            <person name="Lee J."/>
            <person name="Kim D."/>
            <person name="Bhattacharya D."/>
            <person name="Yoon H.S."/>
        </authorList>
    </citation>
    <scope>NUCLEOTIDE SEQUENCE [LARGE SCALE GENOMIC DNA]</scope>
    <source>
        <strain evidence="4">CCMP 1328</strain>
    </source>
</reference>
<accession>A0A5J4YSV8</accession>
<comment type="similarity">
    <text evidence="1">Belongs to the CNOT10 family.</text>
</comment>
<dbReference type="GO" id="GO:0030014">
    <property type="term" value="C:CCR4-NOT complex"/>
    <property type="evidence" value="ECO:0007669"/>
    <property type="project" value="InterPro"/>
</dbReference>
<protein>
    <submittedName>
        <fullName evidence="3">Uncharacterized protein</fullName>
    </submittedName>
</protein>
<sequence>MESGLWTGKATQVAMDGGVSEAGDASDSLGGVRGMLARAQDAFVAGDFEQSVDLLQDASNELTKHQLRARGVTEKITFDLMGEQLERDLAKLEAVARSSRNNGGGVARTGTAGPDEATVSFAALGLYPIILSNIGACECYIRRAGAVPLYDRMYSIVSNLSYSSQHWRGSDGEEGSQQTVDNEEPSGIVISEDTLSILFVALRSCGMYNAVCELQEKNDQPLVDLSWGFLSYLLAHLGAYPTWLSVRVAISSASMFLRSSRMGSCIEIGLVLRAIRHMEEVLDELKKSAGAGAAESADKDSEVLNSLPEVIPTFLMQRTRSFPCTNMAQIRFWLHIFRARLAQLEFTNAFTKSIKSSTDTSLMKRFRKEVKLAMSIAAEDLEPPLRQFSLSAALMLKASAERNGPKALKMLVSAAESCRQDYQIVGTDVAHVQNFKAILLNNIGIVHVRLQKYALASSYFTMCLKSLLNARKSMRSGQSVVLPVRENIAYASNNLALQWMREKKFEPALDAFSVASNFLGTRSPWFWYRLAECAVHMHASRSSGHAHYDSLSVKLVGFGPYRRMMVGMSVESQDACQTTEQRASQSHLLDLALTALHACMSLLERHTIELPVLISNTTNSTNAEESSDALFKSSFAPVAEKEQLEKLQFAANLLVGYVDLCRSQFASSLNALKRCLTMNLDDGLVCTREQLLLLNMYAAEAHCGLQEPEQALKYLPLEDMYISHHKDATRSLGLGTLDVDVRVAVLINASICLVQQDQLNAAWQLLGQAEVFLLKADGSPGSSVGSGVDLSAAGVAAAGIGLAHKAPLELVALQAYLQLRLGRVDEARNLLHARAVEAGN</sequence>
<organism evidence="3 4">
    <name type="scientific">Porphyridium purpureum</name>
    <name type="common">Red alga</name>
    <name type="synonym">Porphyridium cruentum</name>
    <dbReference type="NCBI Taxonomy" id="35688"/>
    <lineage>
        <taxon>Eukaryota</taxon>
        <taxon>Rhodophyta</taxon>
        <taxon>Bangiophyceae</taxon>
        <taxon>Porphyridiales</taxon>
        <taxon>Porphyridiaceae</taxon>
        <taxon>Porphyridium</taxon>
    </lineage>
</organism>
<dbReference type="SUPFAM" id="SSF48452">
    <property type="entry name" value="TPR-like"/>
    <property type="match status" value="1"/>
</dbReference>
<evidence type="ECO:0000256" key="2">
    <source>
        <dbReference type="SAM" id="Coils"/>
    </source>
</evidence>
<gene>
    <name evidence="3" type="ORF">FVE85_4644</name>
</gene>
<dbReference type="AlphaFoldDB" id="A0A5J4YSV8"/>
<dbReference type="OrthoDB" id="3753at2759"/>
<dbReference type="GO" id="GO:0006402">
    <property type="term" value="P:mRNA catabolic process"/>
    <property type="evidence" value="ECO:0007669"/>
    <property type="project" value="TreeGrafter"/>
</dbReference>
<comment type="caution">
    <text evidence="3">The sequence shown here is derived from an EMBL/GenBank/DDBJ whole genome shotgun (WGS) entry which is preliminary data.</text>
</comment>
<dbReference type="InterPro" id="IPR011990">
    <property type="entry name" value="TPR-like_helical_dom_sf"/>
</dbReference>
<keyword evidence="2" id="KW-0175">Coiled coil</keyword>
<dbReference type="PANTHER" id="PTHR12979:SF5">
    <property type="entry name" value="CCR4-NOT TRANSCRIPTION COMPLEX SUBUNIT 10"/>
    <property type="match status" value="1"/>
</dbReference>
<dbReference type="Proteomes" id="UP000324585">
    <property type="component" value="Unassembled WGS sequence"/>
</dbReference>
<dbReference type="PANTHER" id="PTHR12979">
    <property type="entry name" value="CCR4-NOT TRANSCRIPTION COMPLEX SUBUNIT 10"/>
    <property type="match status" value="1"/>
</dbReference>